<dbReference type="Proteomes" id="UP000662747">
    <property type="component" value="Chromosome"/>
</dbReference>
<evidence type="ECO:0000256" key="1">
    <source>
        <dbReference type="PROSITE-ProRule" id="PRU00278"/>
    </source>
</evidence>
<gene>
    <name evidence="4" type="ORF">JY651_47240</name>
</gene>
<keyword evidence="1 4" id="KW-0413">Isomerase</keyword>
<dbReference type="PANTHER" id="PTHR47245:SF2">
    <property type="entry name" value="PEPTIDYL-PROLYL CIS-TRANS ISOMERASE HP_0175-RELATED"/>
    <property type="match status" value="1"/>
</dbReference>
<dbReference type="InterPro" id="IPR050245">
    <property type="entry name" value="PrsA_foldase"/>
</dbReference>
<feature type="compositionally biased region" description="Polar residues" evidence="2">
    <location>
        <begin position="355"/>
        <end position="366"/>
    </location>
</feature>
<dbReference type="PROSITE" id="PS50198">
    <property type="entry name" value="PPIC_PPIASE_2"/>
    <property type="match status" value="1"/>
</dbReference>
<dbReference type="EMBL" id="CP071090">
    <property type="protein sequence ID" value="QSQ22623.1"/>
    <property type="molecule type" value="Genomic_DNA"/>
</dbReference>
<evidence type="ECO:0000313" key="5">
    <source>
        <dbReference type="Proteomes" id="UP000662747"/>
    </source>
</evidence>
<dbReference type="SUPFAM" id="SSF109998">
    <property type="entry name" value="Triger factor/SurA peptide-binding domain-like"/>
    <property type="match status" value="1"/>
</dbReference>
<organism evidence="4 5">
    <name type="scientific">Pyxidicoccus parkwayensis</name>
    <dbReference type="NCBI Taxonomy" id="2813578"/>
    <lineage>
        <taxon>Bacteria</taxon>
        <taxon>Pseudomonadati</taxon>
        <taxon>Myxococcota</taxon>
        <taxon>Myxococcia</taxon>
        <taxon>Myxococcales</taxon>
        <taxon>Cystobacterineae</taxon>
        <taxon>Myxococcaceae</taxon>
        <taxon>Pyxidicoccus</taxon>
    </lineage>
</organism>
<feature type="compositionally biased region" description="Low complexity" evidence="2">
    <location>
        <begin position="333"/>
        <end position="344"/>
    </location>
</feature>
<dbReference type="InterPro" id="IPR000297">
    <property type="entry name" value="PPIase_PpiC"/>
</dbReference>
<feature type="region of interest" description="Disordered" evidence="2">
    <location>
        <begin position="332"/>
        <end position="366"/>
    </location>
</feature>
<dbReference type="Gene3D" id="1.10.4030.10">
    <property type="entry name" value="Porin chaperone SurA, peptide-binding domain"/>
    <property type="match status" value="1"/>
</dbReference>
<dbReference type="Gene3D" id="3.10.50.40">
    <property type="match status" value="1"/>
</dbReference>
<reference evidence="4 5" key="1">
    <citation type="submission" date="2021-02" db="EMBL/GenBank/DDBJ databases">
        <title>De Novo genome assembly of isolated myxobacteria.</title>
        <authorList>
            <person name="Stevens D.C."/>
        </authorList>
    </citation>
    <scope>NUCLEOTIDE SEQUENCE [LARGE SCALE GENOMIC DNA]</scope>
    <source>
        <strain evidence="5">SCPEA02</strain>
    </source>
</reference>
<dbReference type="Pfam" id="PF13623">
    <property type="entry name" value="SurA_N_2"/>
    <property type="match status" value="1"/>
</dbReference>
<proteinExistence type="predicted"/>
<dbReference type="SUPFAM" id="SSF54534">
    <property type="entry name" value="FKBP-like"/>
    <property type="match status" value="1"/>
</dbReference>
<feature type="domain" description="PpiC" evidence="3">
    <location>
        <begin position="174"/>
        <end position="268"/>
    </location>
</feature>
<evidence type="ECO:0000313" key="4">
    <source>
        <dbReference type="EMBL" id="QSQ22623.1"/>
    </source>
</evidence>
<name>A0ABX7NV92_9BACT</name>
<dbReference type="PANTHER" id="PTHR47245">
    <property type="entry name" value="PEPTIDYLPROLYL ISOMERASE"/>
    <property type="match status" value="1"/>
</dbReference>
<evidence type="ECO:0000259" key="3">
    <source>
        <dbReference type="PROSITE" id="PS50198"/>
    </source>
</evidence>
<keyword evidence="5" id="KW-1185">Reference proteome</keyword>
<protein>
    <submittedName>
        <fullName evidence="4">Peptidyl-prolyl cis-trans isomerase</fullName>
    </submittedName>
</protein>
<dbReference type="InterPro" id="IPR027304">
    <property type="entry name" value="Trigger_fact/SurA_dom_sf"/>
</dbReference>
<keyword evidence="1" id="KW-0697">Rotamase</keyword>
<dbReference type="InterPro" id="IPR046357">
    <property type="entry name" value="PPIase_dom_sf"/>
</dbReference>
<dbReference type="Pfam" id="PF13145">
    <property type="entry name" value="Rotamase_2"/>
    <property type="match status" value="1"/>
</dbReference>
<evidence type="ECO:0000256" key="2">
    <source>
        <dbReference type="SAM" id="MobiDB-lite"/>
    </source>
</evidence>
<sequence>MFAAGLLPIALGGFAALSASDSGRLDLPEQQDVALVNDKPVSLERFNRLLTFTTSRSATKDGRVPDADALLLKNALVQKLIDEAVTDAAAKDAGIEVSEKDIDVALDAFAQSFPSTDAFKQYVENTPDGTSTAVRSDIRQRLLRERLAKYEAVPVSGEEVKRYYEEHPELFHQPKRVNASEVLVLPGKDSYSKAKELLEKVRQGSIAFADAARQSSDGSTRALGGARVDLTEATMDSAVWKALLARKPGELTDVIETKEGYCFYLVQDVLPELDRKLEDAAPEIQAQLARLYATTRLEGLLPQLRSKAVIKNTFADRYAALLADLLKPGAPASQVSFSLSSTSSAPQPVPAGPAASTSSQSSRPRP</sequence>
<dbReference type="GO" id="GO:0016853">
    <property type="term" value="F:isomerase activity"/>
    <property type="evidence" value="ECO:0007669"/>
    <property type="project" value="UniProtKB-KW"/>
</dbReference>
<accession>A0ABX7NV92</accession>